<feature type="domain" description="Protein kinase" evidence="2">
    <location>
        <begin position="190"/>
        <end position="684"/>
    </location>
</feature>
<proteinExistence type="predicted"/>
<dbReference type="EMBL" id="AM269894">
    <property type="protein sequence ID" value="CAK51415.1"/>
    <property type="molecule type" value="Genomic_DNA"/>
</dbReference>
<dbReference type="VEuPathDB" id="ToxoDB:ETH2_0106300"/>
<dbReference type="InterPro" id="IPR008271">
    <property type="entry name" value="Ser/Thr_kinase_AS"/>
</dbReference>
<evidence type="ECO:0000256" key="1">
    <source>
        <dbReference type="SAM" id="MobiDB-lite"/>
    </source>
</evidence>
<evidence type="ECO:0000259" key="2">
    <source>
        <dbReference type="PROSITE" id="PS50011"/>
    </source>
</evidence>
<organism evidence="3 4">
    <name type="scientific">Eimeria tenella</name>
    <name type="common">Coccidian parasite</name>
    <dbReference type="NCBI Taxonomy" id="5802"/>
    <lineage>
        <taxon>Eukaryota</taxon>
        <taxon>Sar</taxon>
        <taxon>Alveolata</taxon>
        <taxon>Apicomplexa</taxon>
        <taxon>Conoidasida</taxon>
        <taxon>Coccidia</taxon>
        <taxon>Eucoccidiorida</taxon>
        <taxon>Eimeriorina</taxon>
        <taxon>Eimeriidae</taxon>
        <taxon>Eimeria</taxon>
    </lineage>
</organism>
<dbReference type="GO" id="GO:0005524">
    <property type="term" value="F:ATP binding"/>
    <property type="evidence" value="ECO:0007669"/>
    <property type="project" value="InterPro"/>
</dbReference>
<dbReference type="PROSITE" id="PS50011">
    <property type="entry name" value="PROTEIN_KINASE_DOM"/>
    <property type="match status" value="1"/>
</dbReference>
<dbReference type="GO" id="GO:0004672">
    <property type="term" value="F:protein kinase activity"/>
    <property type="evidence" value="ECO:0007669"/>
    <property type="project" value="InterPro"/>
</dbReference>
<dbReference type="Pfam" id="PF00069">
    <property type="entry name" value="Pkinase"/>
    <property type="match status" value="1"/>
</dbReference>
<feature type="region of interest" description="Disordered" evidence="1">
    <location>
        <begin position="536"/>
        <end position="561"/>
    </location>
</feature>
<reference evidence="3 4" key="1">
    <citation type="journal article" date="2007" name="Genome Res.">
        <title>Sequencing and analysis of chromosome 1 of Eimeria tenella reveals a unique segmental organization.</title>
        <authorList>
            <person name="Ling K.H."/>
            <person name="Rajandream M.A."/>
            <person name="Rivailler P."/>
            <person name="Ivens A."/>
            <person name="Yap S.J."/>
            <person name="Madeira A.M.B.N."/>
            <person name="Mungall K."/>
            <person name="Billington K."/>
            <person name="Yee W.Y."/>
            <person name="Bankier A.T."/>
            <person name="Carroll F."/>
            <person name="Durham A.M."/>
            <person name="Peters N."/>
            <person name="Loo S.S."/>
            <person name="Mat-Isa M.N."/>
            <person name="Novaes J."/>
            <person name="Quail M."/>
            <person name="Rosli R."/>
            <person name="Shamsudin M.N."/>
            <person name="Sobreira T.J.P."/>
            <person name="Tivey A.R."/>
            <person name="Wai S.F."/>
            <person name="White S."/>
            <person name="Wu X."/>
            <person name="Kerhornou A.X."/>
            <person name="Blake D."/>
            <person name="Mohamed R."/>
            <person name="Shirley M."/>
            <person name="Gruber A."/>
            <person name="Berriman M."/>
            <person name="Tomley F."/>
            <person name="Dear P.H."/>
            <person name="Wan K.L."/>
        </authorList>
    </citation>
    <scope>NUCLEOTIDE SEQUENCE [LARGE SCALE GENOMIC DNA]</scope>
    <source>
        <strain evidence="3 4">Houghton</strain>
    </source>
</reference>
<sequence length="1321" mass="146459">MALYPGAATATRGRPCVGARRQQQQREQRQNFCCPCPQRQSLLRFAALCVVCILCFCRSKGSISPAAAAATEISVGPFSLKTYERLRFISSHRVLSDNQISLQRNAEKQKEVGNDPANSMIWTPVSLVQQRHVLAETLQEIMKAFTPLLQHLPGRLKLQSTEEAEAEAAASLPERLSLVASLPICILSADNLERTVGSGSFGKVFLISRHAVEEGSCREIVAGSSAFEPEPTNTAANPHEEAVMQKYGVKIFSVTQEDPIIHAAMGGFQHPAEKLKSIQTYLRSIDLDDRFLCSALQEALGSESSVAQLQRLQRQELSGAEFAANSRIAEAAINTQLYVDDLKLLGTILHRTLAAIQTLSPASYSSLEDAPARDKVQLLAAVGEQLGWGLPVGRVLVRHSDGRQLWGILLKLYDGDIDISIRPTDDGFRLDAWSEPTKMTATRAIVWERKLGLKNLASDKYSLLSLSAKIVAPFVYMHNFLSIGHFDIKPSNILFKKNHTVKIAVTDFGMVAAFNRKVGLRGTTAFLAPELEIEKKRRSSSQHDPSRRLQPRGKRLFTASKNKNPIPLPFRTLPSHDAFALGLTLATVWFMSIATVPDMWVGRCLEPHLQPGAAFNFDALKSSSGPQVYTPNVRNELNRCMGPGGNIEKSYLPNMPLLVKTKIRQLAETNHVIRISVSNAFAFIAVANALEAVRERPVTEAQQLLQQAKGTVLLHLSLLKAGRNNIEVGTVKGKQQATEVLRALLEFATWSPIREAVRSCVVAIPVRTAVQLTELPEAAEAGEALDKLPQLLQWPLLQQQVEQMKDKTYADLVDAVFGVDMDGLHTITQQAIIERKMSAVHLSISRAAQMYIQQQLDIDPYIQLIEETPSEEAVAFILRYVGINSKSHMLTYFRDRSPYSLGPVFASYVAWASADRLIRLAVRRCVSKDPDGASVHAKYTAGDIVTVTEQQMLQQCTWQKVTQISSETHYGLPWSVSAALFDIGAPEEQLSLYFRDIVTPLRVEAAWRTENALSLLHLQVERAVYRLCVIAAGAAATTATSAAATVAAALPETSNLRSLYSRLMKEMQRDRLVPLSFGINQERPEYAEILYNLSLLEFKRTVIFTATKRQLGIVTKEILKSMRTRSRAAATASRLLSLIPESILAWQRYAPEETTALRVIREVVEKEIDIINTPKRSGLISFWISTNGPFVRSKETNSRAGILVMKQIQMYPKTTAAHFNRHFTEVLRSSSLAPGCERYSAILKRQEADGTFTPVDPTEQLLGGDEQKDKFRLFAVPPETGSNRRLLNNCFLWTAPFLSPDPFVVPAPGPAADQVVIDMPY</sequence>
<dbReference type="PANTHER" id="PTHR44305">
    <property type="entry name" value="SI:DKEY-192D15.2-RELATED"/>
    <property type="match status" value="1"/>
</dbReference>
<dbReference type="InterPro" id="IPR053083">
    <property type="entry name" value="TF_kinase-domain_protein"/>
</dbReference>
<dbReference type="InterPro" id="IPR000719">
    <property type="entry name" value="Prot_kinase_dom"/>
</dbReference>
<dbReference type="InterPro" id="IPR011009">
    <property type="entry name" value="Kinase-like_dom_sf"/>
</dbReference>
<dbReference type="PROSITE" id="PS00108">
    <property type="entry name" value="PROTEIN_KINASE_ST"/>
    <property type="match status" value="1"/>
</dbReference>
<name>C8TDS9_EIMTE</name>
<dbReference type="Gene3D" id="1.10.510.10">
    <property type="entry name" value="Transferase(Phosphotransferase) domain 1"/>
    <property type="match status" value="1"/>
</dbReference>
<accession>C8TDS9</accession>
<evidence type="ECO:0000313" key="4">
    <source>
        <dbReference type="Proteomes" id="UP000243681"/>
    </source>
</evidence>
<protein>
    <recommendedName>
        <fullName evidence="2">Protein kinase domain-containing protein</fullName>
    </recommendedName>
</protein>
<evidence type="ECO:0000313" key="3">
    <source>
        <dbReference type="EMBL" id="CAK51415.1"/>
    </source>
</evidence>
<gene>
    <name evidence="3" type="ORF">eimer2200f10.tmp0031</name>
</gene>
<dbReference type="SUPFAM" id="SSF56112">
    <property type="entry name" value="Protein kinase-like (PK-like)"/>
    <property type="match status" value="1"/>
</dbReference>
<dbReference type="Proteomes" id="UP000243681">
    <property type="component" value="Chromosome 1"/>
</dbReference>
<dbReference type="VEuPathDB" id="ToxoDB:ETH_00018465"/>